<keyword evidence="1" id="KW-0472">Membrane</keyword>
<reference evidence="2 3" key="1">
    <citation type="submission" date="2016-12" db="EMBL/GenBank/DDBJ databases">
        <title>The genomes of Aspergillus section Nigri reveals drivers in fungal speciation.</title>
        <authorList>
            <consortium name="DOE Joint Genome Institute"/>
            <person name="Vesth T.C."/>
            <person name="Nybo J."/>
            <person name="Theobald S."/>
            <person name="Brandl J."/>
            <person name="Frisvad J.C."/>
            <person name="Nielsen K.F."/>
            <person name="Lyhne E.K."/>
            <person name="Kogle M.E."/>
            <person name="Kuo A."/>
            <person name="Riley R."/>
            <person name="Clum A."/>
            <person name="Nolan M."/>
            <person name="Lipzen A."/>
            <person name="Salamov A."/>
            <person name="Henrissat B."/>
            <person name="Wiebenga A."/>
            <person name="De Vries R.P."/>
            <person name="Grigoriev I.V."/>
            <person name="Mortensen U.H."/>
            <person name="Andersen M.R."/>
            <person name="Baker S.E."/>
        </authorList>
    </citation>
    <scope>NUCLEOTIDE SEQUENCE [LARGE SCALE GENOMIC DNA]</scope>
    <source>
        <strain evidence="2 3">JOP 1030-1</strain>
    </source>
</reference>
<evidence type="ECO:0000256" key="1">
    <source>
        <dbReference type="SAM" id="Phobius"/>
    </source>
</evidence>
<evidence type="ECO:0000313" key="3">
    <source>
        <dbReference type="Proteomes" id="UP000248349"/>
    </source>
</evidence>
<keyword evidence="3" id="KW-1185">Reference proteome</keyword>
<dbReference type="AlphaFoldDB" id="A0A318Z1L0"/>
<feature type="transmembrane region" description="Helical" evidence="1">
    <location>
        <begin position="106"/>
        <end position="124"/>
    </location>
</feature>
<proteinExistence type="predicted"/>
<evidence type="ECO:0000313" key="2">
    <source>
        <dbReference type="EMBL" id="PYH40906.1"/>
    </source>
</evidence>
<dbReference type="GeneID" id="37072180"/>
<accession>A0A318Z1L0</accession>
<sequence length="126" mass="13815">MKERITAQGSMTGEHVMESLLIGPVSLSRHFHALNSQMTGLFFGLGLIGTFVFSLSIPTGSDAGRYGTKYARDGRANPGTKDLTSAEVVKYLRPAPFFIYGLFDTLRTHMSLLLIVSLLSIYLVEV</sequence>
<keyword evidence="1" id="KW-1133">Transmembrane helix</keyword>
<organism evidence="2 3">
    <name type="scientific">Aspergillus saccharolyticus JOP 1030-1</name>
    <dbReference type="NCBI Taxonomy" id="1450539"/>
    <lineage>
        <taxon>Eukaryota</taxon>
        <taxon>Fungi</taxon>
        <taxon>Dikarya</taxon>
        <taxon>Ascomycota</taxon>
        <taxon>Pezizomycotina</taxon>
        <taxon>Eurotiomycetes</taxon>
        <taxon>Eurotiomycetidae</taxon>
        <taxon>Eurotiales</taxon>
        <taxon>Aspergillaceae</taxon>
        <taxon>Aspergillus</taxon>
        <taxon>Aspergillus subgen. Circumdati</taxon>
    </lineage>
</organism>
<dbReference type="EMBL" id="KZ821274">
    <property type="protein sequence ID" value="PYH40906.1"/>
    <property type="molecule type" value="Genomic_DNA"/>
</dbReference>
<feature type="transmembrane region" description="Helical" evidence="1">
    <location>
        <begin position="38"/>
        <end position="57"/>
    </location>
</feature>
<keyword evidence="1" id="KW-0812">Transmembrane</keyword>
<name>A0A318Z1L0_9EURO</name>
<protein>
    <submittedName>
        <fullName evidence="2">Uncharacterized protein</fullName>
    </submittedName>
</protein>
<dbReference type="RefSeq" id="XP_025426888.1">
    <property type="nucleotide sequence ID" value="XM_025570952.1"/>
</dbReference>
<gene>
    <name evidence="2" type="ORF">BP01DRAFT_191408</name>
</gene>
<dbReference type="Proteomes" id="UP000248349">
    <property type="component" value="Unassembled WGS sequence"/>
</dbReference>